<organism evidence="1 2">
    <name type="scientific">Pleurotus eryngii</name>
    <name type="common">Boletus of the steppes</name>
    <dbReference type="NCBI Taxonomy" id="5323"/>
    <lineage>
        <taxon>Eukaryota</taxon>
        <taxon>Fungi</taxon>
        <taxon>Dikarya</taxon>
        <taxon>Basidiomycota</taxon>
        <taxon>Agaricomycotina</taxon>
        <taxon>Agaricomycetes</taxon>
        <taxon>Agaricomycetidae</taxon>
        <taxon>Agaricales</taxon>
        <taxon>Pleurotineae</taxon>
        <taxon>Pleurotaceae</taxon>
        <taxon>Pleurotus</taxon>
    </lineage>
</organism>
<comment type="caution">
    <text evidence="1">The sequence shown here is derived from an EMBL/GenBank/DDBJ whole genome shotgun (WGS) entry which is preliminary data.</text>
</comment>
<evidence type="ECO:0000313" key="2">
    <source>
        <dbReference type="Proteomes" id="UP000807025"/>
    </source>
</evidence>
<protein>
    <submittedName>
        <fullName evidence="1">Uncharacterized protein</fullName>
    </submittedName>
</protein>
<dbReference type="AlphaFoldDB" id="A0A9P5ZW14"/>
<dbReference type="Proteomes" id="UP000807025">
    <property type="component" value="Unassembled WGS sequence"/>
</dbReference>
<accession>A0A9P5ZW14</accession>
<sequence>MLVSELECGTTGLDKEVVPELSHCSCRGVKAVVGIDNSPGDQAVNPDLSSNFKVFGIWKMNSKVTIVGRVIEALMVSSEHGGTCKTSSRKYRNLLKALTSPKQGDFGDITVTLILSQSTIRTCSIRALHDRRSDNEDRLNGSSGDRKELVTQSTSFLMQVEIKKVTKGVKLFTQD</sequence>
<evidence type="ECO:0000313" key="1">
    <source>
        <dbReference type="EMBL" id="KAF9495333.1"/>
    </source>
</evidence>
<keyword evidence="2" id="KW-1185">Reference proteome</keyword>
<gene>
    <name evidence="1" type="ORF">BDN71DRAFT_1431093</name>
</gene>
<name>A0A9P5ZW14_PLEER</name>
<dbReference type="EMBL" id="MU154563">
    <property type="protein sequence ID" value="KAF9495333.1"/>
    <property type="molecule type" value="Genomic_DNA"/>
</dbReference>
<reference evidence="1" key="1">
    <citation type="submission" date="2020-11" db="EMBL/GenBank/DDBJ databases">
        <authorList>
            <consortium name="DOE Joint Genome Institute"/>
            <person name="Ahrendt S."/>
            <person name="Riley R."/>
            <person name="Andreopoulos W."/>
            <person name="Labutti K."/>
            <person name="Pangilinan J."/>
            <person name="Ruiz-Duenas F.J."/>
            <person name="Barrasa J.M."/>
            <person name="Sanchez-Garcia M."/>
            <person name="Camarero S."/>
            <person name="Miyauchi S."/>
            <person name="Serrano A."/>
            <person name="Linde D."/>
            <person name="Babiker R."/>
            <person name="Drula E."/>
            <person name="Ayuso-Fernandez I."/>
            <person name="Pacheco R."/>
            <person name="Padilla G."/>
            <person name="Ferreira P."/>
            <person name="Barriuso J."/>
            <person name="Kellner H."/>
            <person name="Castanera R."/>
            <person name="Alfaro M."/>
            <person name="Ramirez L."/>
            <person name="Pisabarro A.G."/>
            <person name="Kuo A."/>
            <person name="Tritt A."/>
            <person name="Lipzen A."/>
            <person name="He G."/>
            <person name="Yan M."/>
            <person name="Ng V."/>
            <person name="Cullen D."/>
            <person name="Martin F."/>
            <person name="Rosso M.-N."/>
            <person name="Henrissat B."/>
            <person name="Hibbett D."/>
            <person name="Martinez A.T."/>
            <person name="Grigoriev I.V."/>
        </authorList>
    </citation>
    <scope>NUCLEOTIDE SEQUENCE</scope>
    <source>
        <strain evidence="1">ATCC 90797</strain>
    </source>
</reference>
<proteinExistence type="predicted"/>